<organism evidence="2 3">
    <name type="scientific">Paracraurococcus ruber</name>
    <dbReference type="NCBI Taxonomy" id="77675"/>
    <lineage>
        <taxon>Bacteria</taxon>
        <taxon>Pseudomonadati</taxon>
        <taxon>Pseudomonadota</taxon>
        <taxon>Alphaproteobacteria</taxon>
        <taxon>Acetobacterales</taxon>
        <taxon>Roseomonadaceae</taxon>
        <taxon>Paracraurococcus</taxon>
    </lineage>
</organism>
<feature type="domain" description="GST N-terminal" evidence="1">
    <location>
        <begin position="2"/>
        <end position="81"/>
    </location>
</feature>
<dbReference type="SUPFAM" id="SSF52833">
    <property type="entry name" value="Thioredoxin-like"/>
    <property type="match status" value="1"/>
</dbReference>
<dbReference type="InterPro" id="IPR036249">
    <property type="entry name" value="Thioredoxin-like_sf"/>
</dbReference>
<gene>
    <name evidence="2" type="ORF">CKO45_03050</name>
</gene>
<keyword evidence="3" id="KW-1185">Reference proteome</keyword>
<reference evidence="2 3" key="1">
    <citation type="journal article" date="2020" name="Microorganisms">
        <title>Osmotic Adaptation and Compatible Solute Biosynthesis of Phototrophic Bacteria as Revealed from Genome Analyses.</title>
        <authorList>
            <person name="Imhoff J.F."/>
            <person name="Rahn T."/>
            <person name="Kunzel S."/>
            <person name="Keller A."/>
            <person name="Neulinger S.C."/>
        </authorList>
    </citation>
    <scope>NUCLEOTIDE SEQUENCE [LARGE SCALE GENOMIC DNA]</scope>
    <source>
        <strain evidence="2 3">DSM 15382</strain>
    </source>
</reference>
<dbReference type="PROSITE" id="PS50404">
    <property type="entry name" value="GST_NTER"/>
    <property type="match status" value="1"/>
</dbReference>
<dbReference type="Pfam" id="PF13417">
    <property type="entry name" value="GST_N_3"/>
    <property type="match status" value="1"/>
</dbReference>
<protein>
    <recommendedName>
        <fullName evidence="1">GST N-terminal domain-containing protein</fullName>
    </recommendedName>
</protein>
<evidence type="ECO:0000259" key="1">
    <source>
        <dbReference type="PROSITE" id="PS50404"/>
    </source>
</evidence>
<dbReference type="RefSeq" id="WP_133218797.1">
    <property type="nucleotide sequence ID" value="NZ_NRSG01000012.1"/>
</dbReference>
<dbReference type="CDD" id="cd00570">
    <property type="entry name" value="GST_N_family"/>
    <property type="match status" value="1"/>
</dbReference>
<comment type="caution">
    <text evidence="2">The sequence shown here is derived from an EMBL/GenBank/DDBJ whole genome shotgun (WGS) entry which is preliminary data.</text>
</comment>
<dbReference type="Pfam" id="PF13410">
    <property type="entry name" value="GST_C_2"/>
    <property type="match status" value="1"/>
</dbReference>
<dbReference type="EMBL" id="NRSG01000012">
    <property type="protein sequence ID" value="MBK1657206.1"/>
    <property type="molecule type" value="Genomic_DNA"/>
</dbReference>
<dbReference type="InterPro" id="IPR036282">
    <property type="entry name" value="Glutathione-S-Trfase_C_sf"/>
</dbReference>
<evidence type="ECO:0000313" key="3">
    <source>
        <dbReference type="Proteomes" id="UP000697995"/>
    </source>
</evidence>
<dbReference type="Proteomes" id="UP000697995">
    <property type="component" value="Unassembled WGS sequence"/>
</dbReference>
<sequence>MTQFILHQYDLSPFCEKVRLAFGLKGLDWHAVEVPVWPPKPDLMPLTNGYRMAPVLQIGADIYCDTMLILRAIERRAPLPSLYPGGQRALAEVLGWWWERASFVPAASLATCVIGDQLPPAFIEERKTFMAHDFSREASLQDRALNLQRMHAHLAWLAGMLGDGRAFLLGDAPSAADLAAYHTLWFARQHGGAEVEAALPLAPLDGWMARVAALGHGRRRDMPAAEALDIARAAEPEPPASPDGDPSGLRAGQAVVVRAEERGRDPIHGTLVGADAEEAVIRHENARVGAVHIHVPRAGFAVQAA</sequence>
<dbReference type="InterPro" id="IPR004045">
    <property type="entry name" value="Glutathione_S-Trfase_N"/>
</dbReference>
<evidence type="ECO:0000313" key="2">
    <source>
        <dbReference type="EMBL" id="MBK1657206.1"/>
    </source>
</evidence>
<name>A0ABS1CRX0_9PROT</name>
<proteinExistence type="predicted"/>
<dbReference type="SUPFAM" id="SSF47616">
    <property type="entry name" value="GST C-terminal domain-like"/>
    <property type="match status" value="1"/>
</dbReference>
<accession>A0ABS1CRX0</accession>
<dbReference type="Gene3D" id="3.40.30.110">
    <property type="match status" value="2"/>
</dbReference>